<feature type="chain" id="PRO_5038880035" description="Lipoprotein" evidence="2">
    <location>
        <begin position="22"/>
        <end position="258"/>
    </location>
</feature>
<dbReference type="RefSeq" id="WP_101870636.1">
    <property type="nucleotide sequence ID" value="NZ_NIHS01000011.1"/>
</dbReference>
<name>A0A2N5PC60_MEDGN</name>
<proteinExistence type="predicted"/>
<feature type="compositionally biased region" description="Polar residues" evidence="1">
    <location>
        <begin position="87"/>
        <end position="107"/>
    </location>
</feature>
<feature type="compositionally biased region" description="Basic and acidic residues" evidence="1">
    <location>
        <begin position="57"/>
        <end position="77"/>
    </location>
</feature>
<feature type="signal peptide" evidence="2">
    <location>
        <begin position="1"/>
        <end position="21"/>
    </location>
</feature>
<gene>
    <name evidence="3" type="ORF">CDL26_08100</name>
</gene>
<organism evidence="3 4">
    <name type="scientific">Mediterraneibacter gnavus</name>
    <name type="common">Ruminococcus gnavus</name>
    <dbReference type="NCBI Taxonomy" id="33038"/>
    <lineage>
        <taxon>Bacteria</taxon>
        <taxon>Bacillati</taxon>
        <taxon>Bacillota</taxon>
        <taxon>Clostridia</taxon>
        <taxon>Lachnospirales</taxon>
        <taxon>Lachnospiraceae</taxon>
        <taxon>Mediterraneibacter</taxon>
    </lineage>
</organism>
<feature type="compositionally biased region" description="Polar residues" evidence="1">
    <location>
        <begin position="20"/>
        <end position="29"/>
    </location>
</feature>
<feature type="region of interest" description="Disordered" evidence="1">
    <location>
        <begin position="20"/>
        <end position="137"/>
    </location>
</feature>
<protein>
    <recommendedName>
        <fullName evidence="5">Lipoprotein</fullName>
    </recommendedName>
</protein>
<evidence type="ECO:0008006" key="5">
    <source>
        <dbReference type="Google" id="ProtNLM"/>
    </source>
</evidence>
<sequence length="258" mass="28650">MKNKLWIMVLALVLGITGCTSENTYSTPENHQKTEHVTEGAVNEQSEDSKTQQNGNETEKAQNIDAEDTGKNTRNSEDSVSGEEPKNSQGSDGAVISDTSGEKTTQVPVRDYAEQTGQTSVRDDGNQNENQNGQPALGNAETHVHEWEPITTVVHHDEEGHFETYLIQDAYEENITEMVYDPWECCDICQEDCTGDGGAHMKEHALAGEGGGRHTEYYKEVQKTVFHEAEYGQCWVIDHEAWNETIITGYQCDCGATK</sequence>
<evidence type="ECO:0000256" key="2">
    <source>
        <dbReference type="SAM" id="SignalP"/>
    </source>
</evidence>
<dbReference type="Proteomes" id="UP000234891">
    <property type="component" value="Unassembled WGS sequence"/>
</dbReference>
<comment type="caution">
    <text evidence="3">The sequence shown here is derived from an EMBL/GenBank/DDBJ whole genome shotgun (WGS) entry which is preliminary data.</text>
</comment>
<dbReference type="EMBL" id="NIHS01000011">
    <property type="protein sequence ID" value="PLT72731.1"/>
    <property type="molecule type" value="Genomic_DNA"/>
</dbReference>
<dbReference type="AlphaFoldDB" id="A0A2N5PC60"/>
<evidence type="ECO:0000313" key="3">
    <source>
        <dbReference type="EMBL" id="PLT72731.1"/>
    </source>
</evidence>
<evidence type="ECO:0000256" key="1">
    <source>
        <dbReference type="SAM" id="MobiDB-lite"/>
    </source>
</evidence>
<dbReference type="PROSITE" id="PS51257">
    <property type="entry name" value="PROKAR_LIPOPROTEIN"/>
    <property type="match status" value="1"/>
</dbReference>
<accession>A0A2N5PC60</accession>
<keyword evidence="2" id="KW-0732">Signal</keyword>
<evidence type="ECO:0000313" key="4">
    <source>
        <dbReference type="Proteomes" id="UP000234891"/>
    </source>
</evidence>
<reference evidence="3 4" key="1">
    <citation type="journal article" date="2017" name="Genome Med.">
        <title>A novel Ruminococcus gnavus clade enriched in inflammatory bowel disease patients.</title>
        <authorList>
            <person name="Hall A.B."/>
            <person name="Yassour M."/>
            <person name="Sauk J."/>
            <person name="Garner A."/>
            <person name="Jiang X."/>
            <person name="Arthur T."/>
            <person name="Lagoudas G.K."/>
            <person name="Vatanen T."/>
            <person name="Fornelos N."/>
            <person name="Wilson R."/>
            <person name="Bertha M."/>
            <person name="Cohen M."/>
            <person name="Garber J."/>
            <person name="Khalili H."/>
            <person name="Gevers D."/>
            <person name="Ananthakrishnan A.N."/>
            <person name="Kugathasan S."/>
            <person name="Lander E.S."/>
            <person name="Blainey P."/>
            <person name="Vlamakis H."/>
            <person name="Xavier R.J."/>
            <person name="Huttenhower C."/>
        </authorList>
    </citation>
    <scope>NUCLEOTIDE SEQUENCE [LARGE SCALE GENOMIC DNA]</scope>
    <source>
        <strain evidence="3 4">RJX1124</strain>
    </source>
</reference>